<evidence type="ECO:0000256" key="7">
    <source>
        <dbReference type="ARBA" id="ARBA00022840"/>
    </source>
</evidence>
<feature type="transmembrane region" description="Helical" evidence="10">
    <location>
        <begin position="106"/>
        <end position="125"/>
    </location>
</feature>
<feature type="transmembrane region" description="Helical" evidence="10">
    <location>
        <begin position="21"/>
        <end position="44"/>
    </location>
</feature>
<dbReference type="RefSeq" id="WP_209908152.1">
    <property type="nucleotide sequence ID" value="NZ_BAAAMI010000008.1"/>
</dbReference>
<dbReference type="GO" id="GO:0016301">
    <property type="term" value="F:kinase activity"/>
    <property type="evidence" value="ECO:0007669"/>
    <property type="project" value="UniProtKB-KW"/>
</dbReference>
<keyword evidence="7" id="KW-0067">ATP-binding</keyword>
<keyword evidence="14" id="KW-1185">Reference proteome</keyword>
<evidence type="ECO:0000256" key="5">
    <source>
        <dbReference type="ARBA" id="ARBA00022741"/>
    </source>
</evidence>
<evidence type="ECO:0000256" key="3">
    <source>
        <dbReference type="ARBA" id="ARBA00022553"/>
    </source>
</evidence>
<comment type="catalytic activity">
    <reaction evidence="1">
        <text>ATP + protein L-histidine = ADP + protein N-phospho-L-histidine.</text>
        <dbReference type="EC" id="2.7.13.3"/>
    </reaction>
</comment>
<dbReference type="InterPro" id="IPR003594">
    <property type="entry name" value="HATPase_dom"/>
</dbReference>
<dbReference type="PANTHER" id="PTHR24421:SF10">
    <property type="entry name" value="NITRATE_NITRITE SENSOR PROTEIN NARQ"/>
    <property type="match status" value="1"/>
</dbReference>
<dbReference type="Proteomes" id="UP000766570">
    <property type="component" value="Unassembled WGS sequence"/>
</dbReference>
<dbReference type="PANTHER" id="PTHR24421">
    <property type="entry name" value="NITRATE/NITRITE SENSOR PROTEIN NARX-RELATED"/>
    <property type="match status" value="1"/>
</dbReference>
<name>A0ABS4WFL3_9MICC</name>
<keyword evidence="3" id="KW-0597">Phosphoprotein</keyword>
<feature type="domain" description="Signal transduction histidine kinase subgroup 3 dimerisation and phosphoacceptor" evidence="12">
    <location>
        <begin position="201"/>
        <end position="264"/>
    </location>
</feature>
<keyword evidence="9" id="KW-0175">Coiled coil</keyword>
<keyword evidence="10" id="KW-0812">Transmembrane</keyword>
<feature type="domain" description="Histidine kinase/HSP90-like ATPase" evidence="11">
    <location>
        <begin position="317"/>
        <end position="395"/>
    </location>
</feature>
<feature type="transmembrane region" description="Helical" evidence="10">
    <location>
        <begin position="50"/>
        <end position="72"/>
    </location>
</feature>
<comment type="caution">
    <text evidence="13">The sequence shown here is derived from an EMBL/GenBank/DDBJ whole genome shotgun (WGS) entry which is preliminary data.</text>
</comment>
<dbReference type="InterPro" id="IPR011712">
    <property type="entry name" value="Sig_transdc_His_kin_sub3_dim/P"/>
</dbReference>
<dbReference type="EC" id="2.7.13.3" evidence="2"/>
<evidence type="ECO:0000259" key="12">
    <source>
        <dbReference type="Pfam" id="PF07730"/>
    </source>
</evidence>
<dbReference type="InterPro" id="IPR050482">
    <property type="entry name" value="Sensor_HK_TwoCompSys"/>
</dbReference>
<proteinExistence type="predicted"/>
<evidence type="ECO:0000313" key="14">
    <source>
        <dbReference type="Proteomes" id="UP000766570"/>
    </source>
</evidence>
<feature type="coiled-coil region" evidence="9">
    <location>
        <begin position="177"/>
        <end position="204"/>
    </location>
</feature>
<evidence type="ECO:0000256" key="9">
    <source>
        <dbReference type="SAM" id="Coils"/>
    </source>
</evidence>
<dbReference type="SUPFAM" id="SSF55874">
    <property type="entry name" value="ATPase domain of HSP90 chaperone/DNA topoisomerase II/histidine kinase"/>
    <property type="match status" value="1"/>
</dbReference>
<reference evidence="13 14" key="1">
    <citation type="submission" date="2021-03" db="EMBL/GenBank/DDBJ databases">
        <title>Sequencing the genomes of 1000 actinobacteria strains.</title>
        <authorList>
            <person name="Klenk H.-P."/>
        </authorList>
    </citation>
    <scope>NUCLEOTIDE SEQUENCE [LARGE SCALE GENOMIC DNA]</scope>
    <source>
        <strain evidence="13 14">DSM 15454</strain>
    </source>
</reference>
<evidence type="ECO:0000256" key="2">
    <source>
        <dbReference type="ARBA" id="ARBA00012438"/>
    </source>
</evidence>
<evidence type="ECO:0000256" key="1">
    <source>
        <dbReference type="ARBA" id="ARBA00000085"/>
    </source>
</evidence>
<dbReference type="CDD" id="cd16917">
    <property type="entry name" value="HATPase_UhpB-NarQ-NarX-like"/>
    <property type="match status" value="1"/>
</dbReference>
<accession>A0ABS4WFL3</accession>
<keyword evidence="5" id="KW-0547">Nucleotide-binding</keyword>
<sequence>MVRKYPVTKVARHGPAAVHRSFVFTRADFVVVVLAFSIELASFFPATAGSLSGVLTGVALVYVACGSVALLWRHRAPMMVFAGLLLHQALFEIFLTPNYFNFSEIFRVPYMPVMAVLVALSAVASDRSMRHSLAACVIAIAVPVLVSSRGRTFSDDLWFIGTGAVWLGGAWAFGRFIARNRLRISSLEEEQRRAEAAIAEERAHVAAELHDIVSHAVTVMTLHAAGGRKVIDSDPQRAAQALDVIESVGTEATQELARLLKLLKLHGEKANEEQQSPLPTLRDLEWLLKPVRSAGVHVDVKETGQAWKLDASVGHAAYRVVQESLTNIAKHAGPGTNALIELQWEPDSLTLNISDDGSGKSESPSAGGTGYGLIGLKARVEIAGGSIKWGPRDSGFFLNAHLPSSP</sequence>
<feature type="transmembrane region" description="Helical" evidence="10">
    <location>
        <begin position="157"/>
        <end position="178"/>
    </location>
</feature>
<evidence type="ECO:0000256" key="4">
    <source>
        <dbReference type="ARBA" id="ARBA00022679"/>
    </source>
</evidence>
<protein>
    <recommendedName>
        <fullName evidence="2">histidine kinase</fullName>
        <ecNumber evidence="2">2.7.13.3</ecNumber>
    </recommendedName>
</protein>
<keyword evidence="4" id="KW-0808">Transferase</keyword>
<dbReference type="Pfam" id="PF07730">
    <property type="entry name" value="HisKA_3"/>
    <property type="match status" value="1"/>
</dbReference>
<feature type="transmembrane region" description="Helical" evidence="10">
    <location>
        <begin position="132"/>
        <end position="151"/>
    </location>
</feature>
<evidence type="ECO:0000256" key="6">
    <source>
        <dbReference type="ARBA" id="ARBA00022777"/>
    </source>
</evidence>
<dbReference type="Gene3D" id="1.20.5.1930">
    <property type="match status" value="1"/>
</dbReference>
<evidence type="ECO:0000313" key="13">
    <source>
        <dbReference type="EMBL" id="MBP2374965.1"/>
    </source>
</evidence>
<keyword evidence="6 13" id="KW-0418">Kinase</keyword>
<dbReference type="Gene3D" id="3.30.565.10">
    <property type="entry name" value="Histidine kinase-like ATPase, C-terminal domain"/>
    <property type="match status" value="1"/>
</dbReference>
<keyword evidence="10" id="KW-1133">Transmembrane helix</keyword>
<gene>
    <name evidence="13" type="ORF">JOF46_002877</name>
</gene>
<evidence type="ECO:0000256" key="8">
    <source>
        <dbReference type="ARBA" id="ARBA00023012"/>
    </source>
</evidence>
<organism evidence="13 14">
    <name type="scientific">Paeniglutamicibacter psychrophenolicus</name>
    <dbReference type="NCBI Taxonomy" id="257454"/>
    <lineage>
        <taxon>Bacteria</taxon>
        <taxon>Bacillati</taxon>
        <taxon>Actinomycetota</taxon>
        <taxon>Actinomycetes</taxon>
        <taxon>Micrococcales</taxon>
        <taxon>Micrococcaceae</taxon>
        <taxon>Paeniglutamicibacter</taxon>
    </lineage>
</organism>
<feature type="transmembrane region" description="Helical" evidence="10">
    <location>
        <begin position="79"/>
        <end position="100"/>
    </location>
</feature>
<evidence type="ECO:0000256" key="10">
    <source>
        <dbReference type="SAM" id="Phobius"/>
    </source>
</evidence>
<evidence type="ECO:0000259" key="11">
    <source>
        <dbReference type="Pfam" id="PF02518"/>
    </source>
</evidence>
<keyword evidence="8" id="KW-0902">Two-component regulatory system</keyword>
<keyword evidence="10" id="KW-0472">Membrane</keyword>
<dbReference type="Pfam" id="PF02518">
    <property type="entry name" value="HATPase_c"/>
    <property type="match status" value="1"/>
</dbReference>
<dbReference type="EMBL" id="JAGIOE010000001">
    <property type="protein sequence ID" value="MBP2374965.1"/>
    <property type="molecule type" value="Genomic_DNA"/>
</dbReference>
<dbReference type="InterPro" id="IPR036890">
    <property type="entry name" value="HATPase_C_sf"/>
</dbReference>